<dbReference type="KEGG" id="rhp:LPB142_01005"/>
<name>A0A1D9M894_9RHOB</name>
<keyword evidence="4" id="KW-1185">Reference proteome</keyword>
<evidence type="ECO:0008006" key="5">
    <source>
        <dbReference type="Google" id="ProtNLM"/>
    </source>
</evidence>
<dbReference type="InterPro" id="IPR050963">
    <property type="entry name" value="Sirohydro_Cobaltochel/CbiX"/>
</dbReference>
<dbReference type="Proteomes" id="UP000176562">
    <property type="component" value="Chromosome"/>
</dbReference>
<evidence type="ECO:0000256" key="2">
    <source>
        <dbReference type="ARBA" id="ARBA00023239"/>
    </source>
</evidence>
<reference evidence="3 4" key="1">
    <citation type="submission" date="2016-10" db="EMBL/GenBank/DDBJ databases">
        <title>Rhodobacter sp. LPB0142, isolated from sea water.</title>
        <authorList>
            <person name="Kim E."/>
            <person name="Yi H."/>
        </authorList>
    </citation>
    <scope>NUCLEOTIDE SEQUENCE [LARGE SCALE GENOMIC DNA]</scope>
    <source>
        <strain evidence="3 4">LPB0142</strain>
    </source>
</reference>
<dbReference type="GO" id="GO:0016829">
    <property type="term" value="F:lyase activity"/>
    <property type="evidence" value="ECO:0007669"/>
    <property type="project" value="UniProtKB-KW"/>
</dbReference>
<dbReference type="AlphaFoldDB" id="A0A1D9M894"/>
<dbReference type="EMBL" id="CP017781">
    <property type="protein sequence ID" value="AOZ68067.1"/>
    <property type="molecule type" value="Genomic_DNA"/>
</dbReference>
<keyword evidence="1" id="KW-0479">Metal-binding</keyword>
<evidence type="ECO:0000313" key="4">
    <source>
        <dbReference type="Proteomes" id="UP000176562"/>
    </source>
</evidence>
<gene>
    <name evidence="3" type="ORF">LPB142_01005</name>
</gene>
<sequence>MKQVVLVAHGSPSEPEPQEAALQALVARLGALCPGDEIRGATLASPGALARALDGLERPLIYPFFMAEGWFTRREMPRRIAELGVEVRYLRPLGLEPGLPDLIARDCLAGAKTAGIEPNSSDLILVGHGSKVARKSKDTTYAMAETLRRRLPFWRVRVALIEEPPFLVDIARESPGGVCLPFFALRAGHVAEDIPQALAEAGFDGVLLDPIGAHPGTAELIAAAIARAEAP</sequence>
<dbReference type="CDD" id="cd03416">
    <property type="entry name" value="CbiX_SirB_N"/>
    <property type="match status" value="1"/>
</dbReference>
<evidence type="ECO:0000256" key="1">
    <source>
        <dbReference type="ARBA" id="ARBA00022723"/>
    </source>
</evidence>
<evidence type="ECO:0000313" key="3">
    <source>
        <dbReference type="EMBL" id="AOZ68067.1"/>
    </source>
</evidence>
<accession>A0A1D9M894</accession>
<dbReference type="Pfam" id="PF01903">
    <property type="entry name" value="CbiX"/>
    <property type="match status" value="1"/>
</dbReference>
<organism evidence="3 4">
    <name type="scientific">Rhodobacter xanthinilyticus</name>
    <dbReference type="NCBI Taxonomy" id="1850250"/>
    <lineage>
        <taxon>Bacteria</taxon>
        <taxon>Pseudomonadati</taxon>
        <taxon>Pseudomonadota</taxon>
        <taxon>Alphaproteobacteria</taxon>
        <taxon>Rhodobacterales</taxon>
        <taxon>Rhodobacter group</taxon>
        <taxon>Rhodobacter</taxon>
    </lineage>
</organism>
<dbReference type="PANTHER" id="PTHR33542:SF3">
    <property type="entry name" value="SIROHYDROCHLORIN FERROCHELATASE, CHLOROPLASTIC"/>
    <property type="match status" value="1"/>
</dbReference>
<dbReference type="SUPFAM" id="SSF53800">
    <property type="entry name" value="Chelatase"/>
    <property type="match status" value="2"/>
</dbReference>
<dbReference type="InterPro" id="IPR002762">
    <property type="entry name" value="CbiX-like"/>
</dbReference>
<dbReference type="GO" id="GO:0046872">
    <property type="term" value="F:metal ion binding"/>
    <property type="evidence" value="ECO:0007669"/>
    <property type="project" value="UniProtKB-KW"/>
</dbReference>
<dbReference type="PANTHER" id="PTHR33542">
    <property type="entry name" value="SIROHYDROCHLORIN FERROCHELATASE, CHLOROPLASTIC"/>
    <property type="match status" value="1"/>
</dbReference>
<proteinExistence type="predicted"/>
<dbReference type="STRING" id="1850250.LPB142_01005"/>
<protein>
    <recommendedName>
        <fullName evidence="5">Cobalamin biosynthesis protein CbiX</fullName>
    </recommendedName>
</protein>
<dbReference type="Gene3D" id="3.40.50.1400">
    <property type="match status" value="2"/>
</dbReference>
<keyword evidence="2" id="KW-0456">Lyase</keyword>
<dbReference type="RefSeq" id="WP_071165239.1">
    <property type="nucleotide sequence ID" value="NZ_CP017781.1"/>
</dbReference>